<dbReference type="AlphaFoldDB" id="A0A1W2A4V8"/>
<dbReference type="GO" id="GO:0009279">
    <property type="term" value="C:cell outer membrane"/>
    <property type="evidence" value="ECO:0007669"/>
    <property type="project" value="UniProtKB-SubCell"/>
</dbReference>
<name>A0A1W2A4V8_9RHOB</name>
<dbReference type="GO" id="GO:0015483">
    <property type="term" value="F:long-chain fatty acid transporting porin activity"/>
    <property type="evidence" value="ECO:0007669"/>
    <property type="project" value="TreeGrafter"/>
</dbReference>
<keyword evidence="3" id="KW-1134">Transmembrane beta strand</keyword>
<dbReference type="RefSeq" id="WP_084350877.1">
    <property type="nucleotide sequence ID" value="NZ_FWYD01000002.1"/>
</dbReference>
<accession>A0A1W2A4V8</accession>
<reference evidence="9 10" key="1">
    <citation type="submission" date="2017-04" db="EMBL/GenBank/DDBJ databases">
        <authorList>
            <person name="Afonso C.L."/>
            <person name="Miller P.J."/>
            <person name="Scott M.A."/>
            <person name="Spackman E."/>
            <person name="Goraichik I."/>
            <person name="Dimitrov K.M."/>
            <person name="Suarez D.L."/>
            <person name="Swayne D.E."/>
        </authorList>
    </citation>
    <scope>NUCLEOTIDE SEQUENCE [LARGE SCALE GENOMIC DNA]</scope>
    <source>
        <strain evidence="9 10">CGMCC 1.12644</strain>
    </source>
</reference>
<keyword evidence="7" id="KW-0998">Cell outer membrane</keyword>
<dbReference type="PANTHER" id="PTHR35093">
    <property type="entry name" value="OUTER MEMBRANE PROTEIN NMB0088-RELATED"/>
    <property type="match status" value="1"/>
</dbReference>
<evidence type="ECO:0000256" key="8">
    <source>
        <dbReference type="SAM" id="SignalP"/>
    </source>
</evidence>
<feature type="chain" id="PRO_5012777361" evidence="8">
    <location>
        <begin position="25"/>
        <end position="435"/>
    </location>
</feature>
<evidence type="ECO:0000256" key="1">
    <source>
        <dbReference type="ARBA" id="ARBA00004571"/>
    </source>
</evidence>
<comment type="similarity">
    <text evidence="2">Belongs to the OmpP1/FadL family.</text>
</comment>
<evidence type="ECO:0000256" key="7">
    <source>
        <dbReference type="ARBA" id="ARBA00023237"/>
    </source>
</evidence>
<evidence type="ECO:0000313" key="9">
    <source>
        <dbReference type="EMBL" id="SMC55715.1"/>
    </source>
</evidence>
<organism evidence="9 10">
    <name type="scientific">Primorskyibacter flagellatus</name>
    <dbReference type="NCBI Taxonomy" id="1387277"/>
    <lineage>
        <taxon>Bacteria</taxon>
        <taxon>Pseudomonadati</taxon>
        <taxon>Pseudomonadota</taxon>
        <taxon>Alphaproteobacteria</taxon>
        <taxon>Rhodobacterales</taxon>
        <taxon>Roseobacteraceae</taxon>
        <taxon>Primorskyibacter</taxon>
    </lineage>
</organism>
<keyword evidence="5 8" id="KW-0732">Signal</keyword>
<evidence type="ECO:0000313" key="10">
    <source>
        <dbReference type="Proteomes" id="UP000192330"/>
    </source>
</evidence>
<comment type="subcellular location">
    <subcellularLocation>
        <location evidence="1">Cell outer membrane</location>
        <topology evidence="1">Multi-pass membrane protein</topology>
    </subcellularLocation>
</comment>
<dbReference type="EMBL" id="FWYD01000002">
    <property type="protein sequence ID" value="SMC55715.1"/>
    <property type="molecule type" value="Genomic_DNA"/>
</dbReference>
<proteinExistence type="inferred from homology"/>
<dbReference type="InterPro" id="IPR005017">
    <property type="entry name" value="OMPP1/FadL/TodX"/>
</dbReference>
<sequence length="435" mass="46418">MLLKRHLSTVTLMVALAVPISAMANGYQNLHQSAMGLGTAYAANGAGIDDVSAMFSNPASLSRFPGWNASAGVTLILPTDTFEGLSATTSGGVPITDGNPSEPSQFLDTTFSGFWYVSKQLSDKLHFGLAFNAPWATESDYTDTAASRYTATTTELTAYNLSPMLSYQVTEQLSLGAGLNIQYYTSKFATNISTTPAAPARGTDALATFEGDKLAFGATVGLEYQATDQWRFGVSYRSAINHEFDGDVQIDGSTAALAALPGFGISDSGSAKYDIATPWMLQLGAHGQINDKLEVYGSATLTGWSKFTDTIVETSNGLGTIEVKNGWHDAIYVAVGAGYQVTPKTKIFGGLAYDETPTPTKVRNPRAPNAHRYYVGLGLSHAFSPSRSIKFGYAHTFFDDAPIRLTEATNPGRGSLNGDIKIDADIVMVQYVHSF</sequence>
<evidence type="ECO:0000256" key="4">
    <source>
        <dbReference type="ARBA" id="ARBA00022692"/>
    </source>
</evidence>
<gene>
    <name evidence="9" type="ORF">SAMN06295998_102415</name>
</gene>
<dbReference type="Proteomes" id="UP000192330">
    <property type="component" value="Unassembled WGS sequence"/>
</dbReference>
<keyword evidence="4" id="KW-0812">Transmembrane</keyword>
<dbReference type="PANTHER" id="PTHR35093:SF8">
    <property type="entry name" value="OUTER MEMBRANE PROTEIN NMB0088-RELATED"/>
    <property type="match status" value="1"/>
</dbReference>
<evidence type="ECO:0000256" key="3">
    <source>
        <dbReference type="ARBA" id="ARBA00022452"/>
    </source>
</evidence>
<evidence type="ECO:0000256" key="6">
    <source>
        <dbReference type="ARBA" id="ARBA00023136"/>
    </source>
</evidence>
<keyword evidence="10" id="KW-1185">Reference proteome</keyword>
<dbReference type="OrthoDB" id="19849at2"/>
<feature type="signal peptide" evidence="8">
    <location>
        <begin position="1"/>
        <end position="24"/>
    </location>
</feature>
<dbReference type="Gene3D" id="2.40.160.60">
    <property type="entry name" value="Outer membrane protein transport protein (OMPP1/FadL/TodX)"/>
    <property type="match status" value="1"/>
</dbReference>
<evidence type="ECO:0000256" key="2">
    <source>
        <dbReference type="ARBA" id="ARBA00008163"/>
    </source>
</evidence>
<dbReference type="SUPFAM" id="SSF56935">
    <property type="entry name" value="Porins"/>
    <property type="match status" value="1"/>
</dbReference>
<dbReference type="Pfam" id="PF03349">
    <property type="entry name" value="Toluene_X"/>
    <property type="match status" value="1"/>
</dbReference>
<evidence type="ECO:0000256" key="5">
    <source>
        <dbReference type="ARBA" id="ARBA00022729"/>
    </source>
</evidence>
<keyword evidence="6" id="KW-0472">Membrane</keyword>
<protein>
    <submittedName>
        <fullName evidence="9">Long-chain fatty acid transport protein</fullName>
    </submittedName>
</protein>